<dbReference type="CDD" id="cd03225">
    <property type="entry name" value="ABC_cobalt_CbiO_domain1"/>
    <property type="match status" value="1"/>
</dbReference>
<dbReference type="GO" id="GO:0042626">
    <property type="term" value="F:ATPase-coupled transmembrane transporter activity"/>
    <property type="evidence" value="ECO:0007669"/>
    <property type="project" value="TreeGrafter"/>
</dbReference>
<evidence type="ECO:0000256" key="8">
    <source>
        <dbReference type="RuleBase" id="RU365104"/>
    </source>
</evidence>
<dbReference type="InterPro" id="IPR003593">
    <property type="entry name" value="AAA+_ATPase"/>
</dbReference>
<dbReference type="PANTHER" id="PTHR43553">
    <property type="entry name" value="HEAVY METAL TRANSPORTER"/>
    <property type="match status" value="1"/>
</dbReference>
<comment type="subcellular location">
    <subcellularLocation>
        <location evidence="1 8">Cell membrane</location>
        <topology evidence="1 8">Peripheral membrane protein</topology>
    </subcellularLocation>
</comment>
<dbReference type="AlphaFoldDB" id="A0A0R2JWF1"/>
<keyword evidence="2 8" id="KW-0813">Transport</keyword>
<evidence type="ECO:0000259" key="9">
    <source>
        <dbReference type="PROSITE" id="PS50893"/>
    </source>
</evidence>
<dbReference type="GeneID" id="61249405"/>
<dbReference type="GO" id="GO:0043190">
    <property type="term" value="C:ATP-binding cassette (ABC) transporter complex"/>
    <property type="evidence" value="ECO:0007669"/>
    <property type="project" value="TreeGrafter"/>
</dbReference>
<dbReference type="GO" id="GO:0016887">
    <property type="term" value="F:ATP hydrolysis activity"/>
    <property type="evidence" value="ECO:0007669"/>
    <property type="project" value="InterPro"/>
</dbReference>
<evidence type="ECO:0000256" key="1">
    <source>
        <dbReference type="ARBA" id="ARBA00004202"/>
    </source>
</evidence>
<comment type="subunit">
    <text evidence="8">Forms a stable energy-coupling factor (ECF) transporter complex composed of 2 membrane-embedded substrate-binding proteins (S component), 2 ATP-binding proteins (A component) and 2 transmembrane proteins (T component).</text>
</comment>
<dbReference type="PROSITE" id="PS00211">
    <property type="entry name" value="ABC_TRANSPORTER_1"/>
    <property type="match status" value="1"/>
</dbReference>
<dbReference type="SMART" id="SM00382">
    <property type="entry name" value="AAA"/>
    <property type="match status" value="1"/>
</dbReference>
<evidence type="ECO:0000256" key="5">
    <source>
        <dbReference type="ARBA" id="ARBA00022840"/>
    </source>
</evidence>
<reference evidence="10 11" key="1">
    <citation type="journal article" date="2015" name="Genome Announc.">
        <title>Expanding the biotechnology potential of lactobacilli through comparative genomics of 213 strains and associated genera.</title>
        <authorList>
            <person name="Sun Z."/>
            <person name="Harris H.M."/>
            <person name="McCann A."/>
            <person name="Guo C."/>
            <person name="Argimon S."/>
            <person name="Zhang W."/>
            <person name="Yang X."/>
            <person name="Jeffery I.B."/>
            <person name="Cooney J.C."/>
            <person name="Kagawa T.F."/>
            <person name="Liu W."/>
            <person name="Song Y."/>
            <person name="Salvetti E."/>
            <person name="Wrobel A."/>
            <person name="Rasinkangas P."/>
            <person name="Parkhill J."/>
            <person name="Rea M.C."/>
            <person name="O'Sullivan O."/>
            <person name="Ritari J."/>
            <person name="Douillard F.P."/>
            <person name="Paul Ross R."/>
            <person name="Yang R."/>
            <person name="Briner A.E."/>
            <person name="Felis G.E."/>
            <person name="de Vos W.M."/>
            <person name="Barrangou R."/>
            <person name="Klaenhammer T.R."/>
            <person name="Caufield P.W."/>
            <person name="Cui Y."/>
            <person name="Zhang H."/>
            <person name="O'Toole P.W."/>
        </authorList>
    </citation>
    <scope>NUCLEOTIDE SEQUENCE [LARGE SCALE GENOMIC DNA]</scope>
    <source>
        <strain evidence="10 11">DSM 20690</strain>
    </source>
</reference>
<dbReference type="Gene3D" id="3.40.50.300">
    <property type="entry name" value="P-loop containing nucleotide triphosphate hydrolases"/>
    <property type="match status" value="1"/>
</dbReference>
<dbReference type="PROSITE" id="PS50893">
    <property type="entry name" value="ABC_TRANSPORTER_2"/>
    <property type="match status" value="1"/>
</dbReference>
<dbReference type="OrthoDB" id="9784332at2"/>
<dbReference type="GO" id="GO:0005524">
    <property type="term" value="F:ATP binding"/>
    <property type="evidence" value="ECO:0007669"/>
    <property type="project" value="UniProtKB-UniRule"/>
</dbReference>
<dbReference type="InterPro" id="IPR027417">
    <property type="entry name" value="P-loop_NTPase"/>
</dbReference>
<dbReference type="InterPro" id="IPR003439">
    <property type="entry name" value="ABC_transporter-like_ATP-bd"/>
</dbReference>
<dbReference type="InterPro" id="IPR050095">
    <property type="entry name" value="ECF_ABC_transporter_ATP-bd"/>
</dbReference>
<evidence type="ECO:0000313" key="11">
    <source>
        <dbReference type="Proteomes" id="UP000051565"/>
    </source>
</evidence>
<dbReference type="FunFam" id="3.40.50.300:FF:000224">
    <property type="entry name" value="Energy-coupling factor transporter ATP-binding protein EcfA"/>
    <property type="match status" value="1"/>
</dbReference>
<accession>A0A0R2JWF1</accession>
<evidence type="ECO:0000256" key="4">
    <source>
        <dbReference type="ARBA" id="ARBA00022741"/>
    </source>
</evidence>
<keyword evidence="5 8" id="KW-0067">ATP-binding</keyword>
<feature type="domain" description="ABC transporter" evidence="9">
    <location>
        <begin position="3"/>
        <end position="246"/>
    </location>
</feature>
<evidence type="ECO:0000256" key="6">
    <source>
        <dbReference type="ARBA" id="ARBA00022967"/>
    </source>
</evidence>
<sequence>MEIKLKHVGYTYSLNSPLEFTALQDINLAFPTGKFTAVVGKTGSGKSTLIKLLNGLELPTTGEVTVGDQVITNRTKAKQLKQVRKNVGMVFQFPENQLFAETVLKDVMFGPLNFGKSENEAKELAEKWLAEVGIQASLFEQSPFELSGGQMRRVALAGVLACEPEVLVLDEPSAGLDPAGNQNLMQLLKKLQTERGMTIIMVTHSMENVAEFADQVLVMKNGKVIADETPRELFSDSQSLVELPEASQFYLKLMKSRQFNNELPITKNELIKTLVKQFGQKGDQYE</sequence>
<evidence type="ECO:0000256" key="3">
    <source>
        <dbReference type="ARBA" id="ARBA00022475"/>
    </source>
</evidence>
<dbReference type="EC" id="7.-.-.-" evidence="8"/>
<dbReference type="NCBIfam" id="TIGR04521">
    <property type="entry name" value="ECF_ATPase_2"/>
    <property type="match status" value="1"/>
</dbReference>
<comment type="similarity">
    <text evidence="8">Belongs to the ABC transporter superfamily. Energy-coupling factor EcfA family.</text>
</comment>
<keyword evidence="6" id="KW-1278">Translocase</keyword>
<evidence type="ECO:0000256" key="2">
    <source>
        <dbReference type="ARBA" id="ARBA00022448"/>
    </source>
</evidence>
<evidence type="ECO:0000313" key="10">
    <source>
        <dbReference type="EMBL" id="KRN80022.1"/>
    </source>
</evidence>
<evidence type="ECO:0000256" key="7">
    <source>
        <dbReference type="ARBA" id="ARBA00023136"/>
    </source>
</evidence>
<keyword evidence="11" id="KW-1185">Reference proteome</keyword>
<protein>
    <recommendedName>
        <fullName evidence="8">Energy-coupling factor transporter ATP-binding protein EcfA2</fullName>
        <ecNumber evidence="8">7.-.-.-</ecNumber>
    </recommendedName>
</protein>
<dbReference type="InterPro" id="IPR017871">
    <property type="entry name" value="ABC_transporter-like_CS"/>
</dbReference>
<dbReference type="PATRIC" id="fig|1122148.6.peg.146"/>
<name>A0A0R2JWF1_9LACO</name>
<comment type="caution">
    <text evidence="10">The sequence shown here is derived from an EMBL/GenBank/DDBJ whole genome shotgun (WGS) entry which is preliminary data.</text>
</comment>
<keyword evidence="3 8" id="KW-1003">Cell membrane</keyword>
<dbReference type="STRING" id="53444.AYR59_00730"/>
<dbReference type="EMBL" id="JQBT01000012">
    <property type="protein sequence ID" value="KRN80022.1"/>
    <property type="molecule type" value="Genomic_DNA"/>
</dbReference>
<gene>
    <name evidence="10" type="ORF">IV52_GL000139</name>
</gene>
<dbReference type="SUPFAM" id="SSF52540">
    <property type="entry name" value="P-loop containing nucleoside triphosphate hydrolases"/>
    <property type="match status" value="1"/>
</dbReference>
<keyword evidence="4 8" id="KW-0547">Nucleotide-binding</keyword>
<dbReference type="Pfam" id="PF00005">
    <property type="entry name" value="ABC_tran"/>
    <property type="match status" value="1"/>
</dbReference>
<proteinExistence type="inferred from homology"/>
<comment type="function">
    <text evidence="8">ATP-binding (A) component of a common energy-coupling factor (ECF) ABC-transporter complex.</text>
</comment>
<dbReference type="PANTHER" id="PTHR43553:SF27">
    <property type="entry name" value="ENERGY-COUPLING FACTOR TRANSPORTER ATP-BINDING PROTEIN ECFA2"/>
    <property type="match status" value="1"/>
</dbReference>
<dbReference type="Proteomes" id="UP000051565">
    <property type="component" value="Unassembled WGS sequence"/>
</dbReference>
<dbReference type="InterPro" id="IPR030946">
    <property type="entry name" value="EcfA2"/>
</dbReference>
<dbReference type="RefSeq" id="WP_054646654.1">
    <property type="nucleotide sequence ID" value="NZ_FUXS01000004.1"/>
</dbReference>
<keyword evidence="7 8" id="KW-0472">Membrane</keyword>
<organism evidence="10 11">
    <name type="scientific">Fructilactobacillus lindneri DSM 20690 = JCM 11027</name>
    <dbReference type="NCBI Taxonomy" id="1122148"/>
    <lineage>
        <taxon>Bacteria</taxon>
        <taxon>Bacillati</taxon>
        <taxon>Bacillota</taxon>
        <taxon>Bacilli</taxon>
        <taxon>Lactobacillales</taxon>
        <taxon>Lactobacillaceae</taxon>
        <taxon>Fructilactobacillus</taxon>
    </lineage>
</organism>
<dbReference type="InterPro" id="IPR015856">
    <property type="entry name" value="ABC_transpr_CbiO/EcfA_su"/>
</dbReference>